<dbReference type="EMBL" id="LZDN01000043">
    <property type="protein sequence ID" value="OBX48765.1"/>
    <property type="molecule type" value="Genomic_DNA"/>
</dbReference>
<dbReference type="InterPro" id="IPR004509">
    <property type="entry name" value="Competence_ComEA_HhH"/>
</dbReference>
<dbReference type="NCBIfam" id="TIGR00426">
    <property type="entry name" value="competence protein ComEA helix-hairpin-helix repeat region"/>
    <property type="match status" value="1"/>
</dbReference>
<feature type="domain" description="Helix-hairpin-helix DNA-binding motif class 1" evidence="1">
    <location>
        <begin position="66"/>
        <end position="85"/>
    </location>
</feature>
<evidence type="ECO:0000313" key="3">
    <source>
        <dbReference type="Proteomes" id="UP000092671"/>
    </source>
</evidence>
<dbReference type="PANTHER" id="PTHR21180">
    <property type="entry name" value="ENDONUCLEASE/EXONUCLEASE/PHOSPHATASE FAMILY DOMAIN-CONTAINING PROTEIN 1"/>
    <property type="match status" value="1"/>
</dbReference>
<proteinExistence type="predicted"/>
<dbReference type="InterPro" id="IPR010994">
    <property type="entry name" value="RuvA_2-like"/>
</dbReference>
<dbReference type="GO" id="GO:0006281">
    <property type="term" value="P:DNA repair"/>
    <property type="evidence" value="ECO:0007669"/>
    <property type="project" value="InterPro"/>
</dbReference>
<sequence>MRGTDIKRWLNIGRWGWALLFTLSVNSTWASQCHADPKLAYFALIAKESAQKVMSERININTATAGELTTLTGVGAKTAQAIINYRELMGRFDSVDDLTKVKGIGAKTLEKNRHKLTVY</sequence>
<name>A0A1B8PI88_MORNO</name>
<accession>A0A1B8PI88</accession>
<dbReference type="InterPro" id="IPR003583">
    <property type="entry name" value="Hlx-hairpin-Hlx_DNA-bd_motif"/>
</dbReference>
<dbReference type="GO" id="GO:0015627">
    <property type="term" value="C:type II protein secretion system complex"/>
    <property type="evidence" value="ECO:0007669"/>
    <property type="project" value="TreeGrafter"/>
</dbReference>
<reference evidence="2 3" key="1">
    <citation type="submission" date="2016-06" db="EMBL/GenBank/DDBJ databases">
        <title>Draft genome of Moraxella nonliquefaciens CCUG 60284.</title>
        <authorList>
            <person name="Salva-Serra F."/>
            <person name="Engstrom-Jakobsson H."/>
            <person name="Thorell K."/>
            <person name="Gonzales-Siles L."/>
            <person name="Karlsson R."/>
            <person name="Boulund F."/>
            <person name="Engstrand L."/>
            <person name="Kristiansson E."/>
            <person name="Moore E."/>
        </authorList>
    </citation>
    <scope>NUCLEOTIDE SEQUENCE [LARGE SCALE GENOMIC DNA]</scope>
    <source>
        <strain evidence="2 3">CCUG 60284</strain>
    </source>
</reference>
<dbReference type="InterPro" id="IPR051675">
    <property type="entry name" value="Endo/Exo/Phosphatase_dom_1"/>
</dbReference>
<dbReference type="RefSeq" id="WP_066894262.1">
    <property type="nucleotide sequence ID" value="NZ_LZDN01000043.1"/>
</dbReference>
<dbReference type="Gene3D" id="1.10.150.280">
    <property type="entry name" value="AF1531-like domain"/>
    <property type="match status" value="1"/>
</dbReference>
<organism evidence="2 3">
    <name type="scientific">Moraxella nonliquefaciens</name>
    <dbReference type="NCBI Taxonomy" id="478"/>
    <lineage>
        <taxon>Bacteria</taxon>
        <taxon>Pseudomonadati</taxon>
        <taxon>Pseudomonadota</taxon>
        <taxon>Gammaproteobacteria</taxon>
        <taxon>Moraxellales</taxon>
        <taxon>Moraxellaceae</taxon>
        <taxon>Moraxella</taxon>
    </lineage>
</organism>
<dbReference type="Pfam" id="PF12836">
    <property type="entry name" value="HHH_3"/>
    <property type="match status" value="1"/>
</dbReference>
<dbReference type="SMART" id="SM00278">
    <property type="entry name" value="HhH1"/>
    <property type="match status" value="2"/>
</dbReference>
<dbReference type="PANTHER" id="PTHR21180:SF32">
    <property type="entry name" value="ENDONUCLEASE_EXONUCLEASE_PHOSPHATASE FAMILY DOMAIN-CONTAINING PROTEIN 1"/>
    <property type="match status" value="1"/>
</dbReference>
<dbReference type="GO" id="GO:0015628">
    <property type="term" value="P:protein secretion by the type II secretion system"/>
    <property type="evidence" value="ECO:0007669"/>
    <property type="project" value="TreeGrafter"/>
</dbReference>
<dbReference type="OrthoDB" id="7510573at2"/>
<evidence type="ECO:0000259" key="1">
    <source>
        <dbReference type="SMART" id="SM00278"/>
    </source>
</evidence>
<comment type="caution">
    <text evidence="2">The sequence shown here is derived from an EMBL/GenBank/DDBJ whole genome shotgun (WGS) entry which is preliminary data.</text>
</comment>
<dbReference type="Proteomes" id="UP000092671">
    <property type="component" value="Unassembled WGS sequence"/>
</dbReference>
<dbReference type="AlphaFoldDB" id="A0A1B8PI88"/>
<protein>
    <recommendedName>
        <fullName evidence="1">Helix-hairpin-helix DNA-binding motif class 1 domain-containing protein</fullName>
    </recommendedName>
</protein>
<gene>
    <name evidence="2" type="ORF">A9Z60_05145</name>
</gene>
<feature type="domain" description="Helix-hairpin-helix DNA-binding motif class 1" evidence="1">
    <location>
        <begin position="96"/>
        <end position="115"/>
    </location>
</feature>
<dbReference type="SUPFAM" id="SSF47781">
    <property type="entry name" value="RuvA domain 2-like"/>
    <property type="match status" value="1"/>
</dbReference>
<dbReference type="GO" id="GO:0003677">
    <property type="term" value="F:DNA binding"/>
    <property type="evidence" value="ECO:0007669"/>
    <property type="project" value="InterPro"/>
</dbReference>
<evidence type="ECO:0000313" key="2">
    <source>
        <dbReference type="EMBL" id="OBX48765.1"/>
    </source>
</evidence>